<feature type="compositionally biased region" description="Basic and acidic residues" evidence="8">
    <location>
        <begin position="674"/>
        <end position="703"/>
    </location>
</feature>
<feature type="domain" description="Peptidase M13 N-terminal" evidence="10">
    <location>
        <begin position="1218"/>
        <end position="1578"/>
    </location>
</feature>
<keyword evidence="6" id="KW-0862">Zinc</keyword>
<feature type="compositionally biased region" description="Polar residues" evidence="8">
    <location>
        <begin position="234"/>
        <end position="247"/>
    </location>
</feature>
<dbReference type="Gene3D" id="3.40.390.10">
    <property type="entry name" value="Collagenase (Catalytic Domain)"/>
    <property type="match status" value="2"/>
</dbReference>
<evidence type="ECO:0000256" key="5">
    <source>
        <dbReference type="ARBA" id="ARBA00022801"/>
    </source>
</evidence>
<feature type="compositionally biased region" description="Basic and acidic residues" evidence="8">
    <location>
        <begin position="457"/>
        <end position="488"/>
    </location>
</feature>
<name>A0AAQ4F464_AMBAM</name>
<evidence type="ECO:0000313" key="11">
    <source>
        <dbReference type="EMBL" id="KAK8781478.1"/>
    </source>
</evidence>
<feature type="compositionally biased region" description="Basic residues" evidence="8">
    <location>
        <begin position="704"/>
        <end position="715"/>
    </location>
</feature>
<evidence type="ECO:0000256" key="6">
    <source>
        <dbReference type="ARBA" id="ARBA00022833"/>
    </source>
</evidence>
<feature type="compositionally biased region" description="Basic and acidic residues" evidence="8">
    <location>
        <begin position="874"/>
        <end position="890"/>
    </location>
</feature>
<feature type="region of interest" description="Disordered" evidence="8">
    <location>
        <begin position="990"/>
        <end position="1048"/>
    </location>
</feature>
<evidence type="ECO:0000256" key="7">
    <source>
        <dbReference type="ARBA" id="ARBA00023049"/>
    </source>
</evidence>
<feature type="region of interest" description="Disordered" evidence="8">
    <location>
        <begin position="1068"/>
        <end position="1101"/>
    </location>
</feature>
<organism evidence="11 12">
    <name type="scientific">Amblyomma americanum</name>
    <name type="common">Lone star tick</name>
    <dbReference type="NCBI Taxonomy" id="6943"/>
    <lineage>
        <taxon>Eukaryota</taxon>
        <taxon>Metazoa</taxon>
        <taxon>Ecdysozoa</taxon>
        <taxon>Arthropoda</taxon>
        <taxon>Chelicerata</taxon>
        <taxon>Arachnida</taxon>
        <taxon>Acari</taxon>
        <taxon>Parasitiformes</taxon>
        <taxon>Ixodida</taxon>
        <taxon>Ixodoidea</taxon>
        <taxon>Ixodidae</taxon>
        <taxon>Amblyomminae</taxon>
        <taxon>Amblyomma</taxon>
    </lineage>
</organism>
<feature type="compositionally biased region" description="Basic residues" evidence="8">
    <location>
        <begin position="862"/>
        <end position="873"/>
    </location>
</feature>
<dbReference type="PANTHER" id="PTHR11733:SF241">
    <property type="entry name" value="GH26575P-RELATED"/>
    <property type="match status" value="1"/>
</dbReference>
<dbReference type="SUPFAM" id="SSF55486">
    <property type="entry name" value="Metalloproteases ('zincins'), catalytic domain"/>
    <property type="match status" value="1"/>
</dbReference>
<feature type="compositionally biased region" description="Basic residues" evidence="8">
    <location>
        <begin position="932"/>
        <end position="947"/>
    </location>
</feature>
<dbReference type="GO" id="GO:0046872">
    <property type="term" value="F:metal ion binding"/>
    <property type="evidence" value="ECO:0007669"/>
    <property type="project" value="UniProtKB-KW"/>
</dbReference>
<dbReference type="InterPro" id="IPR024079">
    <property type="entry name" value="MetalloPept_cat_dom_sf"/>
</dbReference>
<feature type="compositionally biased region" description="Basic and acidic residues" evidence="8">
    <location>
        <begin position="620"/>
        <end position="633"/>
    </location>
</feature>
<dbReference type="PROSITE" id="PS51885">
    <property type="entry name" value="NEPRILYSIN"/>
    <property type="match status" value="1"/>
</dbReference>
<evidence type="ECO:0000256" key="3">
    <source>
        <dbReference type="ARBA" id="ARBA00022670"/>
    </source>
</evidence>
<dbReference type="GO" id="GO:0004222">
    <property type="term" value="F:metalloendopeptidase activity"/>
    <property type="evidence" value="ECO:0007669"/>
    <property type="project" value="InterPro"/>
</dbReference>
<feature type="compositionally biased region" description="Basic and acidic residues" evidence="8">
    <location>
        <begin position="642"/>
        <end position="652"/>
    </location>
</feature>
<feature type="region of interest" description="Disordered" evidence="8">
    <location>
        <begin position="161"/>
        <end position="265"/>
    </location>
</feature>
<comment type="similarity">
    <text evidence="2">Belongs to the peptidase M13 family.</text>
</comment>
<evidence type="ECO:0000256" key="8">
    <source>
        <dbReference type="SAM" id="MobiDB-lite"/>
    </source>
</evidence>
<evidence type="ECO:0000313" key="12">
    <source>
        <dbReference type="Proteomes" id="UP001321473"/>
    </source>
</evidence>
<dbReference type="InterPro" id="IPR008753">
    <property type="entry name" value="Peptidase_M13_N"/>
</dbReference>
<feature type="compositionally biased region" description="Low complexity" evidence="8">
    <location>
        <begin position="209"/>
        <end position="225"/>
    </location>
</feature>
<feature type="compositionally biased region" description="Basic and acidic residues" evidence="8">
    <location>
        <begin position="411"/>
        <end position="422"/>
    </location>
</feature>
<feature type="compositionally biased region" description="Basic and acidic residues" evidence="8">
    <location>
        <begin position="510"/>
        <end position="539"/>
    </location>
</feature>
<evidence type="ECO:0000256" key="4">
    <source>
        <dbReference type="ARBA" id="ARBA00022723"/>
    </source>
</evidence>
<feature type="region of interest" description="Disordered" evidence="8">
    <location>
        <begin position="102"/>
        <end position="130"/>
    </location>
</feature>
<gene>
    <name evidence="11" type="ORF">V5799_017183</name>
</gene>
<proteinExistence type="inferred from homology"/>
<dbReference type="Pfam" id="PF01431">
    <property type="entry name" value="Peptidase_M13"/>
    <property type="match status" value="1"/>
</dbReference>
<evidence type="ECO:0000259" key="9">
    <source>
        <dbReference type="Pfam" id="PF01431"/>
    </source>
</evidence>
<keyword evidence="3" id="KW-0645">Protease</keyword>
<evidence type="ECO:0000259" key="10">
    <source>
        <dbReference type="Pfam" id="PF05649"/>
    </source>
</evidence>
<feature type="compositionally biased region" description="Basic and acidic residues" evidence="8">
    <location>
        <begin position="799"/>
        <end position="841"/>
    </location>
</feature>
<keyword evidence="5" id="KW-0378">Hydrolase</keyword>
<dbReference type="GO" id="GO:0016485">
    <property type="term" value="P:protein processing"/>
    <property type="evidence" value="ECO:0007669"/>
    <property type="project" value="TreeGrafter"/>
</dbReference>
<feature type="region of interest" description="Disordered" evidence="8">
    <location>
        <begin position="337"/>
        <end position="968"/>
    </location>
</feature>
<keyword evidence="7" id="KW-0482">Metalloprotease</keyword>
<feature type="compositionally biased region" description="Basic and acidic residues" evidence="8">
    <location>
        <begin position="737"/>
        <end position="790"/>
    </location>
</feature>
<sequence length="1842" mass="199518">MSDGKRSPSARYPPWSRRIFTTDRQEPSRARRAAREDASSRPLIQLSPGDTELDEDPGPSPGSASRHSRQATPHQRYAPLLGDAESQQFLCKRYEQGDEDLGCFNTASPTTDAFREPPASQRARDLAGLGDDLGDSPCFVAMVSQQRRPKSSTDLVLRARGDEAPDKQTEGVPQAGTDAFRSEAQAIPTSPSISVSVHREIQHVKRQHTAGTQQAAPVVAAQRRTLSPRGGPNTDDTSSNVQSTSTRKPGADAKGQAAPRGKRQGLTIDISFARSVGVDKEGKLLKSISTNVEKIVANILQRHSEDRQPFSQCDSEGAVIEVDSEACVSVGVTLNEARQRKPPSATSPAMAPDSSLRGVTPAPRGAVARPADDEGAETGARSYDLQPGSTPSSVIHLTVGPIHLKGAPRAEGTRKQKQERPPFTKADVTAVPVPQPLAIGPRPESAARKQSLPAPRPADRRAKPGKEAADTTAVDKDSSAKEDTSDIAKKRRPSGEGAPEESKFTVQKPVPEEKAEKDDELEKSMLKTEKRKSIQQEGKKAKHGKRARKASKASSSETGQLISGRKQSLMAKKQLPEAPPKDSTKETGGPPEDDAAMALAHKTDQAAKALAETKIATQESAEKGAESIQEHQKMALASEAAAVKEVDTSDTAKKRRPSAEGAPEESELPVQKPVPEEKAGKDGELEKSMLKTEKRKSIQQEGKKAKHGKKSRKGSKASSKGPPKDSPRETGGPPEDDVAKALDHKTDQEAKAPTETKISSHEPDAKDAEGVQEHRAAASEAATVKETRKERSGRKKRKDRDSLAHPELKSQEPEKASKEPGEPAHKLSESADQKDRKDTKTGSEGAPPSKDEETKSLSTHSILKRKKAKKSKKGDKTTKETTVGTDEKKAFSPSASPVPSGAEDKGHAKEKASPGAASRADVQSETGERTSKRAQKKKSSAKSRKKPGSTGIDSDVGPRHAKAGLEPTKDLNEFLEGFERALDPYLALVGLEPSPSSDEDKKVGKGKRKRSVVRMSRIDVDRKRGKKGQSGETSPVNPEDEGAGDMYGGVRISKKDIEALDLEAEEEARKLKKERKKEKRKKKKRSKRKDKREQSIDYRSGSNPCRIVGPVLIFLLLAGLLVFIILKLLGSPATTTSIPTITRPVPPKSRPPGPPTAASPTPSGPSSASQSPGAPPTTTASTAPTKPPPPMSVYICETEQCKREGAYIATLLSRDSKPCDNFYGYVCDAWSRQNPAGPQGVGSVVSRDTMIRDTLAQQLLAVIRSAPDADLKIAAALHASCAARPAPDSNVRFAREMFDNWAIKAWPLDSSAVADVKIVWKFAGELIRDLGISALFTLTVGVNPTGAPDASVELGCPHFLFDKSEESSTQVGEMFKGAVEEALTMFAGSSSDRVANEVKNVFVELGRLSEASQCHGAAGSHQQWTSVQYAALDDGVKMAVSVAFKGIVASGKGEPHIVLKSPTYIRKDLVSFISKHPPYQVLNYMGFLVFVRLAPFFADRLTYLRSLFARAMLGRTVPDVANSTSLCVLAVESLLPNCFSKASAILRNKTNSGVGARDMLSRLETIFGAEIKHLSWVGELSALFIRYGMQTRPVVQFGPRPGSCASAEGVDKSVPLKHYYQISLLQQQKKLQALLNATAAANVRAFESELDTSAEYDPTRRAIHVPAAIINSSVRTNESLFAFHLSRVATRLYRAMAKMLMDYNYGSIPAPDLTESSIQRLESLLDCIGNESTVAKLRAQRRAALEQAVAIHLAFQAFHELLHVRRIWNLDYRLVGLRDASADQLFFIYLALDNCDTADSVYRKRQPVEASSEFRVNIPLRHLEEFSKAFECKMQHNCKIVG</sequence>
<feature type="compositionally biased region" description="Basic and acidic residues" evidence="8">
    <location>
        <begin position="902"/>
        <end position="912"/>
    </location>
</feature>
<feature type="region of interest" description="Disordered" evidence="8">
    <location>
        <begin position="1135"/>
        <end position="1191"/>
    </location>
</feature>
<feature type="region of interest" description="Disordered" evidence="8">
    <location>
        <begin position="1"/>
        <end position="81"/>
    </location>
</feature>
<comment type="cofactor">
    <cofactor evidence="1">
        <name>Zn(2+)</name>
        <dbReference type="ChEBI" id="CHEBI:29105"/>
    </cofactor>
</comment>
<evidence type="ECO:0000256" key="2">
    <source>
        <dbReference type="ARBA" id="ARBA00007357"/>
    </source>
</evidence>
<reference evidence="11 12" key="1">
    <citation type="journal article" date="2023" name="Arcadia Sci">
        <title>De novo assembly of a long-read Amblyomma americanum tick genome.</title>
        <authorList>
            <person name="Chou S."/>
            <person name="Poskanzer K.E."/>
            <person name="Rollins M."/>
            <person name="Thuy-Boun P.S."/>
        </authorList>
    </citation>
    <scope>NUCLEOTIDE SEQUENCE [LARGE SCALE GENOMIC DNA]</scope>
    <source>
        <strain evidence="11">F_SG_1</strain>
        <tissue evidence="11">Salivary glands</tissue>
    </source>
</reference>
<dbReference type="GO" id="GO:0005886">
    <property type="term" value="C:plasma membrane"/>
    <property type="evidence" value="ECO:0007669"/>
    <property type="project" value="TreeGrafter"/>
</dbReference>
<feature type="compositionally biased region" description="Polar residues" evidence="8">
    <location>
        <begin position="62"/>
        <end position="73"/>
    </location>
</feature>
<keyword evidence="12" id="KW-1185">Reference proteome</keyword>
<evidence type="ECO:0000256" key="1">
    <source>
        <dbReference type="ARBA" id="ARBA00001947"/>
    </source>
</evidence>
<feature type="domain" description="Peptidase M13 C-terminal" evidence="9">
    <location>
        <begin position="1749"/>
        <end position="1835"/>
    </location>
</feature>
<protein>
    <submittedName>
        <fullName evidence="11">Uncharacterized protein</fullName>
    </submittedName>
</protein>
<dbReference type="InterPro" id="IPR042089">
    <property type="entry name" value="Peptidase_M13_dom_2"/>
</dbReference>
<dbReference type="InterPro" id="IPR018497">
    <property type="entry name" value="Peptidase_M13_C"/>
</dbReference>
<feature type="compositionally biased region" description="Pro residues" evidence="8">
    <location>
        <begin position="1144"/>
        <end position="1157"/>
    </location>
</feature>
<feature type="compositionally biased region" description="Basic residues" evidence="8">
    <location>
        <begin position="540"/>
        <end position="551"/>
    </location>
</feature>
<dbReference type="PANTHER" id="PTHR11733">
    <property type="entry name" value="ZINC METALLOPROTEASE FAMILY M13 NEPRILYSIN-RELATED"/>
    <property type="match status" value="1"/>
</dbReference>
<accession>A0AAQ4F464</accession>
<comment type="caution">
    <text evidence="11">The sequence shown here is derived from an EMBL/GenBank/DDBJ whole genome shotgun (WGS) entry which is preliminary data.</text>
</comment>
<dbReference type="Pfam" id="PF05649">
    <property type="entry name" value="Peptidase_M13_N"/>
    <property type="match status" value="1"/>
</dbReference>
<feature type="compositionally biased region" description="Basic residues" evidence="8">
    <location>
        <begin position="1070"/>
        <end position="1090"/>
    </location>
</feature>
<dbReference type="Gene3D" id="1.10.1380.10">
    <property type="entry name" value="Neutral endopeptidase , domain2"/>
    <property type="match status" value="1"/>
</dbReference>
<dbReference type="Proteomes" id="UP001321473">
    <property type="component" value="Unassembled WGS sequence"/>
</dbReference>
<dbReference type="InterPro" id="IPR000718">
    <property type="entry name" value="Peptidase_M13"/>
</dbReference>
<feature type="compositionally biased region" description="Low complexity" evidence="8">
    <location>
        <begin position="1158"/>
        <end position="1184"/>
    </location>
</feature>
<keyword evidence="4" id="KW-0479">Metal-binding</keyword>
<feature type="compositionally biased region" description="Basic and acidic residues" evidence="8">
    <location>
        <begin position="20"/>
        <end position="39"/>
    </location>
</feature>
<dbReference type="EMBL" id="JARKHS020007683">
    <property type="protein sequence ID" value="KAK8781478.1"/>
    <property type="molecule type" value="Genomic_DNA"/>
</dbReference>